<feature type="transmembrane region" description="Helical" evidence="1">
    <location>
        <begin position="27"/>
        <end position="50"/>
    </location>
</feature>
<name>A0A840RBQ0_9NEIS</name>
<accession>A0A840RBQ0</accession>
<dbReference type="Proteomes" id="UP000543030">
    <property type="component" value="Unassembled WGS sequence"/>
</dbReference>
<protein>
    <submittedName>
        <fullName evidence="2">Uncharacterized protein</fullName>
    </submittedName>
</protein>
<evidence type="ECO:0000313" key="2">
    <source>
        <dbReference type="EMBL" id="MBB5189721.1"/>
    </source>
</evidence>
<feature type="transmembrane region" description="Helical" evidence="1">
    <location>
        <begin position="307"/>
        <end position="326"/>
    </location>
</feature>
<evidence type="ECO:0000256" key="1">
    <source>
        <dbReference type="SAM" id="Phobius"/>
    </source>
</evidence>
<dbReference type="AlphaFoldDB" id="A0A840RBQ0"/>
<feature type="transmembrane region" description="Helical" evidence="1">
    <location>
        <begin position="135"/>
        <end position="155"/>
    </location>
</feature>
<feature type="transmembrane region" description="Helical" evidence="1">
    <location>
        <begin position="246"/>
        <end position="263"/>
    </location>
</feature>
<keyword evidence="3" id="KW-1185">Reference proteome</keyword>
<reference evidence="2 3" key="1">
    <citation type="submission" date="2020-08" db="EMBL/GenBank/DDBJ databases">
        <title>Genomic Encyclopedia of Type Strains, Phase IV (KMG-IV): sequencing the most valuable type-strain genomes for metagenomic binning, comparative biology and taxonomic classification.</title>
        <authorList>
            <person name="Goeker M."/>
        </authorList>
    </citation>
    <scope>NUCLEOTIDE SEQUENCE [LARGE SCALE GENOMIC DNA]</scope>
    <source>
        <strain evidence="2 3">DSM 18233</strain>
    </source>
</reference>
<dbReference type="EMBL" id="JACHHN010000001">
    <property type="protein sequence ID" value="MBB5189721.1"/>
    <property type="molecule type" value="Genomic_DNA"/>
</dbReference>
<feature type="transmembrane region" description="Helical" evidence="1">
    <location>
        <begin position="224"/>
        <end position="240"/>
    </location>
</feature>
<feature type="transmembrane region" description="Helical" evidence="1">
    <location>
        <begin position="357"/>
        <end position="376"/>
    </location>
</feature>
<proteinExistence type="predicted"/>
<feature type="transmembrane region" description="Helical" evidence="1">
    <location>
        <begin position="194"/>
        <end position="217"/>
    </location>
</feature>
<feature type="transmembrane region" description="Helical" evidence="1">
    <location>
        <begin position="332"/>
        <end position="350"/>
    </location>
</feature>
<dbReference type="RefSeq" id="WP_184097056.1">
    <property type="nucleotide sequence ID" value="NZ_JACHHN010000001.1"/>
</dbReference>
<gene>
    <name evidence="2" type="ORF">HNQ50_000431</name>
</gene>
<keyword evidence="1" id="KW-0472">Membrane</keyword>
<keyword evidence="1" id="KW-0812">Transmembrane</keyword>
<keyword evidence="1" id="KW-1133">Transmembrane helix</keyword>
<evidence type="ECO:0000313" key="3">
    <source>
        <dbReference type="Proteomes" id="UP000543030"/>
    </source>
</evidence>
<sequence length="388" mass="43918">MIEDVAVLTPQAPARSGRSLLDRVTTLVRVIPFLAVFFVSCAAAYGAFFAKWGFCSVGPDASAPCLLQEMLDGTAKRPWIYRRLLPELAQWLQAHTPAGLQARLQEILQFDNMAQHYSSVIAAVNQPAGMQMTFYYVYLLGFLAFAGAALILWRVGVALTADRFASAIAATVFVLVFPMFLTVGGNFYDFTELFFYALAFWLALRFAPVWLVLLAPLATYNKEAFFFFSITLYPLLAHRFGWRKGALWAGLTVLLSGMTYSLVKAHYAGNPGDMVQFHLWQQLQYFRYLGHLKGFEFQYGFITPKSFNLINLLLVALVVRAGWPQLPRYVRQYLWLALLINVPLFLLFCYPGEMRNLSMLYMGLVTMLACGLSHALRRFYQNQAQTTP</sequence>
<feature type="transmembrane region" description="Helical" evidence="1">
    <location>
        <begin position="167"/>
        <end position="188"/>
    </location>
</feature>
<organism evidence="2 3">
    <name type="scientific">Silvimonas terrae</name>
    <dbReference type="NCBI Taxonomy" id="300266"/>
    <lineage>
        <taxon>Bacteria</taxon>
        <taxon>Pseudomonadati</taxon>
        <taxon>Pseudomonadota</taxon>
        <taxon>Betaproteobacteria</taxon>
        <taxon>Neisseriales</taxon>
        <taxon>Chitinibacteraceae</taxon>
        <taxon>Silvimonas</taxon>
    </lineage>
</organism>
<comment type="caution">
    <text evidence="2">The sequence shown here is derived from an EMBL/GenBank/DDBJ whole genome shotgun (WGS) entry which is preliminary data.</text>
</comment>